<evidence type="ECO:0000313" key="2">
    <source>
        <dbReference type="Proteomes" id="UP000015105"/>
    </source>
</evidence>
<dbReference type="PANTHER" id="PTHR35828:SF25">
    <property type="entry name" value="OS08G0203800 PROTEIN"/>
    <property type="match status" value="1"/>
</dbReference>
<reference evidence="2" key="2">
    <citation type="journal article" date="2017" name="Nat. Plants">
        <title>The Aegilops tauschii genome reveals multiple impacts of transposons.</title>
        <authorList>
            <person name="Zhao G."/>
            <person name="Zou C."/>
            <person name="Li K."/>
            <person name="Wang K."/>
            <person name="Li T."/>
            <person name="Gao L."/>
            <person name="Zhang X."/>
            <person name="Wang H."/>
            <person name="Yang Z."/>
            <person name="Liu X."/>
            <person name="Jiang W."/>
            <person name="Mao L."/>
            <person name="Kong X."/>
            <person name="Jiao Y."/>
            <person name="Jia J."/>
        </authorList>
    </citation>
    <scope>NUCLEOTIDE SEQUENCE [LARGE SCALE GENOMIC DNA]</scope>
    <source>
        <strain evidence="2">cv. AL8/78</strain>
    </source>
</reference>
<protein>
    <recommendedName>
        <fullName evidence="3">F-box domain-containing protein</fullName>
    </recommendedName>
</protein>
<dbReference type="SUPFAM" id="SSF81383">
    <property type="entry name" value="F-box domain"/>
    <property type="match status" value="2"/>
</dbReference>
<reference evidence="2" key="1">
    <citation type="journal article" date="2014" name="Science">
        <title>Ancient hybridizations among the ancestral genomes of bread wheat.</title>
        <authorList>
            <consortium name="International Wheat Genome Sequencing Consortium,"/>
            <person name="Marcussen T."/>
            <person name="Sandve S.R."/>
            <person name="Heier L."/>
            <person name="Spannagl M."/>
            <person name="Pfeifer M."/>
            <person name="Jakobsen K.S."/>
            <person name="Wulff B.B."/>
            <person name="Steuernagel B."/>
            <person name="Mayer K.F."/>
            <person name="Olsen O.A."/>
        </authorList>
    </citation>
    <scope>NUCLEOTIDE SEQUENCE [LARGE SCALE GENOMIC DNA]</scope>
    <source>
        <strain evidence="2">cv. AL8/78</strain>
    </source>
</reference>
<dbReference type="Proteomes" id="UP000015105">
    <property type="component" value="Chromosome 3D"/>
</dbReference>
<evidence type="ECO:0008006" key="3">
    <source>
        <dbReference type="Google" id="ProtNLM"/>
    </source>
</evidence>
<sequence>AHIGIAPTAAAWNQRKMEATATMAISDYMVIEILTRVNDVATLYRCKMASKQLRRLVADPFIDRRKTASLLDMVILEILVRVRDAATLFRCATACKWWRALICDPCFLLRRWPPTRKTSIFVSLAATRVKERVMQEGTD</sequence>
<reference evidence="1" key="3">
    <citation type="journal article" date="2017" name="Nature">
        <title>Genome sequence of the progenitor of the wheat D genome Aegilops tauschii.</title>
        <authorList>
            <person name="Luo M.C."/>
            <person name="Gu Y.Q."/>
            <person name="Puiu D."/>
            <person name="Wang H."/>
            <person name="Twardziok S.O."/>
            <person name="Deal K.R."/>
            <person name="Huo N."/>
            <person name="Zhu T."/>
            <person name="Wang L."/>
            <person name="Wang Y."/>
            <person name="McGuire P.E."/>
            <person name="Liu S."/>
            <person name="Long H."/>
            <person name="Ramasamy R.K."/>
            <person name="Rodriguez J.C."/>
            <person name="Van S.L."/>
            <person name="Yuan L."/>
            <person name="Wang Z."/>
            <person name="Xia Z."/>
            <person name="Xiao L."/>
            <person name="Anderson O.D."/>
            <person name="Ouyang S."/>
            <person name="Liang Y."/>
            <person name="Zimin A.V."/>
            <person name="Pertea G."/>
            <person name="Qi P."/>
            <person name="Bennetzen J.L."/>
            <person name="Dai X."/>
            <person name="Dawson M.W."/>
            <person name="Muller H.G."/>
            <person name="Kugler K."/>
            <person name="Rivarola-Duarte L."/>
            <person name="Spannagl M."/>
            <person name="Mayer K.F.X."/>
            <person name="Lu F.H."/>
            <person name="Bevan M.W."/>
            <person name="Leroy P."/>
            <person name="Li P."/>
            <person name="You F.M."/>
            <person name="Sun Q."/>
            <person name="Liu Z."/>
            <person name="Lyons E."/>
            <person name="Wicker T."/>
            <person name="Salzberg S.L."/>
            <person name="Devos K.M."/>
            <person name="Dvorak J."/>
        </authorList>
    </citation>
    <scope>NUCLEOTIDE SEQUENCE [LARGE SCALE GENOMIC DNA]</scope>
    <source>
        <strain evidence="1">cv. AL8/78</strain>
    </source>
</reference>
<evidence type="ECO:0000313" key="1">
    <source>
        <dbReference type="EnsemblPlants" id="AET3Gv21255400.1"/>
    </source>
</evidence>
<proteinExistence type="predicted"/>
<dbReference type="InterPro" id="IPR036047">
    <property type="entry name" value="F-box-like_dom_sf"/>
</dbReference>
<dbReference type="PANTHER" id="PTHR35828">
    <property type="entry name" value="OS08G0203800 PROTEIN-RELATED"/>
    <property type="match status" value="1"/>
</dbReference>
<keyword evidence="2" id="KW-1185">Reference proteome</keyword>
<name>A0A453GX45_AEGTS</name>
<dbReference type="AlphaFoldDB" id="A0A453GX45"/>
<dbReference type="EnsemblPlants" id="AET3Gv21255400.1">
    <property type="protein sequence ID" value="AET3Gv21255400.1"/>
    <property type="gene ID" value="AET3Gv21255400"/>
</dbReference>
<reference evidence="1" key="5">
    <citation type="journal article" date="2021" name="G3 (Bethesda)">
        <title>Aegilops tauschii genome assembly Aet v5.0 features greater sequence contiguity and improved annotation.</title>
        <authorList>
            <person name="Wang L."/>
            <person name="Zhu T."/>
            <person name="Rodriguez J.C."/>
            <person name="Deal K.R."/>
            <person name="Dubcovsky J."/>
            <person name="McGuire P.E."/>
            <person name="Lux T."/>
            <person name="Spannagl M."/>
            <person name="Mayer K.F.X."/>
            <person name="Baldrich P."/>
            <person name="Meyers B.C."/>
            <person name="Huo N."/>
            <person name="Gu Y.Q."/>
            <person name="Zhou H."/>
            <person name="Devos K.M."/>
            <person name="Bennetzen J.L."/>
            <person name="Unver T."/>
            <person name="Budak H."/>
            <person name="Gulick P.J."/>
            <person name="Galiba G."/>
            <person name="Kalapos B."/>
            <person name="Nelson D.R."/>
            <person name="Li P."/>
            <person name="You F.M."/>
            <person name="Luo M.C."/>
            <person name="Dvorak J."/>
        </authorList>
    </citation>
    <scope>NUCLEOTIDE SEQUENCE [LARGE SCALE GENOMIC DNA]</scope>
    <source>
        <strain evidence="1">cv. AL8/78</strain>
    </source>
</reference>
<reference evidence="1" key="4">
    <citation type="submission" date="2019-03" db="UniProtKB">
        <authorList>
            <consortium name="EnsemblPlants"/>
        </authorList>
    </citation>
    <scope>IDENTIFICATION</scope>
</reference>
<organism evidence="1 2">
    <name type="scientific">Aegilops tauschii subsp. strangulata</name>
    <name type="common">Goatgrass</name>
    <dbReference type="NCBI Taxonomy" id="200361"/>
    <lineage>
        <taxon>Eukaryota</taxon>
        <taxon>Viridiplantae</taxon>
        <taxon>Streptophyta</taxon>
        <taxon>Embryophyta</taxon>
        <taxon>Tracheophyta</taxon>
        <taxon>Spermatophyta</taxon>
        <taxon>Magnoliopsida</taxon>
        <taxon>Liliopsida</taxon>
        <taxon>Poales</taxon>
        <taxon>Poaceae</taxon>
        <taxon>BOP clade</taxon>
        <taxon>Pooideae</taxon>
        <taxon>Triticodae</taxon>
        <taxon>Triticeae</taxon>
        <taxon>Triticinae</taxon>
        <taxon>Aegilops</taxon>
    </lineage>
</organism>
<dbReference type="Gramene" id="AET3Gv21255400.1">
    <property type="protein sequence ID" value="AET3Gv21255400.1"/>
    <property type="gene ID" value="AET3Gv21255400"/>
</dbReference>
<accession>A0A453GX45</accession>